<dbReference type="RefSeq" id="XP_051364936.1">
    <property type="nucleotide sequence ID" value="XM_051503300.1"/>
</dbReference>
<feature type="transmembrane region" description="Helical" evidence="7">
    <location>
        <begin position="178"/>
        <end position="203"/>
    </location>
</feature>
<evidence type="ECO:0000256" key="3">
    <source>
        <dbReference type="ARBA" id="ARBA00022989"/>
    </source>
</evidence>
<keyword evidence="4 7" id="KW-0472">Membrane</keyword>
<evidence type="ECO:0000313" key="9">
    <source>
        <dbReference type="EMBL" id="KAI6784080.1"/>
    </source>
</evidence>
<protein>
    <recommendedName>
        <fullName evidence="8">Rhodopsin domain-containing protein</fullName>
    </recommendedName>
</protein>
<dbReference type="GeneID" id="75831112"/>
<dbReference type="PANTHER" id="PTHR33048">
    <property type="entry name" value="PTH11-LIKE INTEGRAL MEMBRANE PROTEIN (AFU_ORTHOLOGUE AFUA_5G11245)"/>
    <property type="match status" value="1"/>
</dbReference>
<dbReference type="Proteomes" id="UP001055219">
    <property type="component" value="Unassembled WGS sequence"/>
</dbReference>
<evidence type="ECO:0000256" key="5">
    <source>
        <dbReference type="ARBA" id="ARBA00038359"/>
    </source>
</evidence>
<keyword evidence="2 7" id="KW-0812">Transmembrane</keyword>
<evidence type="ECO:0000313" key="10">
    <source>
        <dbReference type="Proteomes" id="UP001055219"/>
    </source>
</evidence>
<dbReference type="EMBL" id="JAGIXG020000005">
    <property type="protein sequence ID" value="KAI6784080.1"/>
    <property type="molecule type" value="Genomic_DNA"/>
</dbReference>
<comment type="similarity">
    <text evidence="5">Belongs to the SAT4 family.</text>
</comment>
<comment type="caution">
    <text evidence="9">The sequence shown here is derived from an EMBL/GenBank/DDBJ whole genome shotgun (WGS) entry which is preliminary data.</text>
</comment>
<feature type="transmembrane region" description="Helical" evidence="7">
    <location>
        <begin position="37"/>
        <end position="56"/>
    </location>
</feature>
<feature type="region of interest" description="Disordered" evidence="6">
    <location>
        <begin position="326"/>
        <end position="345"/>
    </location>
</feature>
<dbReference type="Pfam" id="PF20684">
    <property type="entry name" value="Fung_rhodopsin"/>
    <property type="match status" value="1"/>
</dbReference>
<evidence type="ECO:0000256" key="2">
    <source>
        <dbReference type="ARBA" id="ARBA00022692"/>
    </source>
</evidence>
<proteinExistence type="inferred from homology"/>
<evidence type="ECO:0000256" key="1">
    <source>
        <dbReference type="ARBA" id="ARBA00004141"/>
    </source>
</evidence>
<dbReference type="InterPro" id="IPR049326">
    <property type="entry name" value="Rhodopsin_dom_fungi"/>
</dbReference>
<evidence type="ECO:0000259" key="8">
    <source>
        <dbReference type="Pfam" id="PF20684"/>
    </source>
</evidence>
<feature type="region of interest" description="Disordered" evidence="6">
    <location>
        <begin position="284"/>
        <end position="304"/>
    </location>
</feature>
<feature type="region of interest" description="Disordered" evidence="6">
    <location>
        <begin position="360"/>
        <end position="381"/>
    </location>
</feature>
<evidence type="ECO:0000256" key="6">
    <source>
        <dbReference type="SAM" id="MobiDB-lite"/>
    </source>
</evidence>
<dbReference type="InterPro" id="IPR052337">
    <property type="entry name" value="SAT4-like"/>
</dbReference>
<gene>
    <name evidence="9" type="ORF">J7T54_004626</name>
</gene>
<comment type="subcellular location">
    <subcellularLocation>
        <location evidence="1">Membrane</location>
        <topology evidence="1">Multi-pass membrane protein</topology>
    </subcellularLocation>
</comment>
<dbReference type="GO" id="GO:0016020">
    <property type="term" value="C:membrane"/>
    <property type="evidence" value="ECO:0007669"/>
    <property type="project" value="UniProtKB-SubCell"/>
</dbReference>
<feature type="transmembrane region" description="Helical" evidence="7">
    <location>
        <begin position="97"/>
        <end position="121"/>
    </location>
</feature>
<feature type="transmembrane region" description="Helical" evidence="7">
    <location>
        <begin position="133"/>
        <end position="158"/>
    </location>
</feature>
<dbReference type="PANTHER" id="PTHR33048:SF2">
    <property type="entry name" value="SRPK"/>
    <property type="match status" value="1"/>
</dbReference>
<organism evidence="9 10">
    <name type="scientific">Emericellopsis cladophorae</name>
    <dbReference type="NCBI Taxonomy" id="2686198"/>
    <lineage>
        <taxon>Eukaryota</taxon>
        <taxon>Fungi</taxon>
        <taxon>Dikarya</taxon>
        <taxon>Ascomycota</taxon>
        <taxon>Pezizomycotina</taxon>
        <taxon>Sordariomycetes</taxon>
        <taxon>Hypocreomycetidae</taxon>
        <taxon>Hypocreales</taxon>
        <taxon>Bionectriaceae</taxon>
        <taxon>Emericellopsis</taxon>
    </lineage>
</organism>
<evidence type="ECO:0000256" key="4">
    <source>
        <dbReference type="ARBA" id="ARBA00023136"/>
    </source>
</evidence>
<dbReference type="OrthoDB" id="2988756at2759"/>
<feature type="domain" description="Rhodopsin" evidence="8">
    <location>
        <begin position="22"/>
        <end position="271"/>
    </location>
</feature>
<keyword evidence="10" id="KW-1185">Reference proteome</keyword>
<feature type="transmembrane region" description="Helical" evidence="7">
    <location>
        <begin position="6"/>
        <end position="25"/>
    </location>
</feature>
<dbReference type="AlphaFoldDB" id="A0A9P9Y6R6"/>
<sequence length="381" mass="41060">MATSQVEGFTLLGLSIAIVFIRILIRLRQVGLRNLTADDYLMLGALVPYIAETALAHDVVARYNGLTNSGLTDAQRAALSPDSEEYAWRVGGSKVQVAGWCVYVSVIWFVKASLCAFYSRLTESVNGYRNRIISGYVLIGASYLALILSLLLSCQPFHHFWQINPNPGNLCQPAISKVYVLLTVILNVLTDVYLILIPIPMLWSARLPTIKKLSLCVVFSGAIFVMTAGILRGVLILKDPINGPKQGSSWAVRESFVAVATSNLPMIWGWLQTRLKPFLGSLLSSQSGKRREGPSAGSIMLANTNDNTGRGGCTTLVSVNRDADGSTHALRTDGQGMDYDGGHASGGGIKKEVAISVSSTLAQSTPSDSGKGVSREYNPNF</sequence>
<name>A0A9P9Y6R6_9HYPO</name>
<accession>A0A9P9Y6R6</accession>
<reference evidence="9" key="2">
    <citation type="submission" date="2022-07" db="EMBL/GenBank/DDBJ databases">
        <authorList>
            <person name="Goncalves M.F.M."/>
            <person name="Hilario S."/>
            <person name="Van De Peer Y."/>
            <person name="Esteves A.C."/>
            <person name="Alves A."/>
        </authorList>
    </citation>
    <scope>NUCLEOTIDE SEQUENCE</scope>
    <source>
        <strain evidence="9">MUM 19.33</strain>
    </source>
</reference>
<reference evidence="9" key="1">
    <citation type="journal article" date="2021" name="J Fungi (Basel)">
        <title>Genomic and Metabolomic Analyses of the Marine Fungus Emericellopsis cladophorae: Insights into Saltwater Adaptability Mechanisms and Its Biosynthetic Potential.</title>
        <authorList>
            <person name="Goncalves M.F.M."/>
            <person name="Hilario S."/>
            <person name="Van de Peer Y."/>
            <person name="Esteves A.C."/>
            <person name="Alves A."/>
        </authorList>
    </citation>
    <scope>NUCLEOTIDE SEQUENCE</scope>
    <source>
        <strain evidence="9">MUM 19.33</strain>
    </source>
</reference>
<evidence type="ECO:0000256" key="7">
    <source>
        <dbReference type="SAM" id="Phobius"/>
    </source>
</evidence>
<feature type="transmembrane region" description="Helical" evidence="7">
    <location>
        <begin position="215"/>
        <end position="235"/>
    </location>
</feature>
<keyword evidence="3 7" id="KW-1133">Transmembrane helix</keyword>